<organism evidence="1 2">
    <name type="scientific">Nostoc flagelliforme FACHB-838</name>
    <dbReference type="NCBI Taxonomy" id="2692904"/>
    <lineage>
        <taxon>Bacteria</taxon>
        <taxon>Bacillati</taxon>
        <taxon>Cyanobacteriota</taxon>
        <taxon>Cyanophyceae</taxon>
        <taxon>Nostocales</taxon>
        <taxon>Nostocaceae</taxon>
        <taxon>Nostoc</taxon>
    </lineage>
</organism>
<dbReference type="EMBL" id="JACJSI010000364">
    <property type="protein sequence ID" value="MBD2535967.1"/>
    <property type="molecule type" value="Genomic_DNA"/>
</dbReference>
<gene>
    <name evidence="1" type="ORF">H6G97_44255</name>
</gene>
<dbReference type="Proteomes" id="UP000623440">
    <property type="component" value="Unassembled WGS sequence"/>
</dbReference>
<keyword evidence="2" id="KW-1185">Reference proteome</keyword>
<sequence>MMVIGHRSSVIGHWSLVIGHWSLVIGHRSSVIGHRSSGIGHWALDIGHWALGIRYWSSRAIAESSRIKTFTTKTNSTLRGKYMELGYFQKDVLIEKLAKKFYAIQGYVVPESYRMQSATHPAERACVAMAIFAVEEFELINDSSSEYKDDDEYETRANASKLLLITTKVKNQRKNQDFELDYFLSPKAIA</sequence>
<proteinExistence type="predicted"/>
<dbReference type="RefSeq" id="WP_190946746.1">
    <property type="nucleotide sequence ID" value="NZ_JACJSI010000364.1"/>
</dbReference>
<protein>
    <submittedName>
        <fullName evidence="1">Uncharacterized protein</fullName>
    </submittedName>
</protein>
<evidence type="ECO:0000313" key="2">
    <source>
        <dbReference type="Proteomes" id="UP000623440"/>
    </source>
</evidence>
<name>A0ABR8E2L4_9NOSO</name>
<reference evidence="1 2" key="1">
    <citation type="journal article" date="2020" name="ISME J.">
        <title>Comparative genomics reveals insights into cyanobacterial evolution and habitat adaptation.</title>
        <authorList>
            <person name="Chen M.Y."/>
            <person name="Teng W.K."/>
            <person name="Zhao L."/>
            <person name="Hu C.X."/>
            <person name="Zhou Y.K."/>
            <person name="Han B.P."/>
            <person name="Song L.R."/>
            <person name="Shu W.S."/>
        </authorList>
    </citation>
    <scope>NUCLEOTIDE SEQUENCE [LARGE SCALE GENOMIC DNA]</scope>
    <source>
        <strain evidence="1 2">FACHB-838</strain>
    </source>
</reference>
<dbReference type="InterPro" id="IPR011049">
    <property type="entry name" value="Serralysin-like_metalloprot_C"/>
</dbReference>
<comment type="caution">
    <text evidence="1">The sequence shown here is derived from an EMBL/GenBank/DDBJ whole genome shotgun (WGS) entry which is preliminary data.</text>
</comment>
<dbReference type="SUPFAM" id="SSF101967">
    <property type="entry name" value="Adhesin YadA, collagen-binding domain"/>
    <property type="match status" value="1"/>
</dbReference>
<evidence type="ECO:0000313" key="1">
    <source>
        <dbReference type="EMBL" id="MBD2535967.1"/>
    </source>
</evidence>
<accession>A0ABR8E2L4</accession>